<evidence type="ECO:0000256" key="3">
    <source>
        <dbReference type="ARBA" id="ARBA00022859"/>
    </source>
</evidence>
<dbReference type="AlphaFoldDB" id="V8N3W8"/>
<feature type="signal peptide" evidence="10">
    <location>
        <begin position="1"/>
        <end position="15"/>
    </location>
</feature>
<name>V8N3W8_OPHHA</name>
<dbReference type="InterPro" id="IPR011162">
    <property type="entry name" value="MHC_I/II-like_Ag-recog"/>
</dbReference>
<evidence type="ECO:0000256" key="7">
    <source>
        <dbReference type="ARBA" id="ARBA00023157"/>
    </source>
</evidence>
<protein>
    <recommendedName>
        <fullName evidence="11">MHC class II beta chain N-terminal domain-containing protein</fullName>
    </recommendedName>
</protein>
<evidence type="ECO:0000256" key="10">
    <source>
        <dbReference type="SAM" id="SignalP"/>
    </source>
</evidence>
<organism evidence="12 13">
    <name type="scientific">Ophiophagus hannah</name>
    <name type="common">King cobra</name>
    <name type="synonym">Naja hannah</name>
    <dbReference type="NCBI Taxonomy" id="8665"/>
    <lineage>
        <taxon>Eukaryota</taxon>
        <taxon>Metazoa</taxon>
        <taxon>Chordata</taxon>
        <taxon>Craniata</taxon>
        <taxon>Vertebrata</taxon>
        <taxon>Euteleostomi</taxon>
        <taxon>Lepidosauria</taxon>
        <taxon>Squamata</taxon>
        <taxon>Bifurcata</taxon>
        <taxon>Unidentata</taxon>
        <taxon>Episquamata</taxon>
        <taxon>Toxicofera</taxon>
        <taxon>Serpentes</taxon>
        <taxon>Colubroidea</taxon>
        <taxon>Elapidae</taxon>
        <taxon>Elapinae</taxon>
        <taxon>Ophiophagus</taxon>
    </lineage>
</organism>
<comment type="subcellular location">
    <subcellularLocation>
        <location evidence="1">Membrane</location>
        <topology evidence="1">Single-pass type I membrane protein</topology>
    </subcellularLocation>
</comment>
<dbReference type="SMART" id="SM00921">
    <property type="entry name" value="MHC_II_beta"/>
    <property type="match status" value="1"/>
</dbReference>
<evidence type="ECO:0000256" key="2">
    <source>
        <dbReference type="ARBA" id="ARBA00022692"/>
    </source>
</evidence>
<dbReference type="FunFam" id="3.10.320.10:FF:000001">
    <property type="entry name" value="HLA class II histocompatibility antigen, DRB1-1 beta chain"/>
    <property type="match status" value="1"/>
</dbReference>
<dbReference type="Gene3D" id="3.10.320.10">
    <property type="entry name" value="Class II Histocompatibility Antigen, M Beta Chain, Chain B, domain 1"/>
    <property type="match status" value="1"/>
</dbReference>
<dbReference type="PANTHER" id="PTHR19944">
    <property type="entry name" value="MHC CLASS II-RELATED"/>
    <property type="match status" value="1"/>
</dbReference>
<gene>
    <name evidence="12" type="ORF">L345_17931</name>
</gene>
<comment type="caution">
    <text evidence="12">The sequence shown here is derived from an EMBL/GenBank/DDBJ whole genome shotgun (WGS) entry which is preliminary data.</text>
</comment>
<dbReference type="SUPFAM" id="SSF54452">
    <property type="entry name" value="MHC antigen-recognition domain"/>
    <property type="match status" value="1"/>
</dbReference>
<dbReference type="OrthoDB" id="9044171at2759"/>
<evidence type="ECO:0000256" key="5">
    <source>
        <dbReference type="ARBA" id="ARBA00023130"/>
    </source>
</evidence>
<evidence type="ECO:0000256" key="8">
    <source>
        <dbReference type="ARBA" id="ARBA00023180"/>
    </source>
</evidence>
<feature type="non-terminal residue" evidence="12">
    <location>
        <position position="1"/>
    </location>
</feature>
<evidence type="ECO:0000259" key="11">
    <source>
        <dbReference type="SMART" id="SM00921"/>
    </source>
</evidence>
<evidence type="ECO:0000313" key="12">
    <source>
        <dbReference type="EMBL" id="ETE56358.1"/>
    </source>
</evidence>
<dbReference type="GO" id="GO:0042613">
    <property type="term" value="C:MHC class II protein complex"/>
    <property type="evidence" value="ECO:0007669"/>
    <property type="project" value="UniProtKB-KW"/>
</dbReference>
<keyword evidence="7" id="KW-1015">Disulfide bond</keyword>
<keyword evidence="4" id="KW-1133">Transmembrane helix</keyword>
<dbReference type="Pfam" id="PF00969">
    <property type="entry name" value="MHC_II_beta"/>
    <property type="match status" value="1"/>
</dbReference>
<feature type="non-terminal residue" evidence="12">
    <location>
        <position position="109"/>
    </location>
</feature>
<dbReference type="InterPro" id="IPR014745">
    <property type="entry name" value="MHC_II_a/b_N"/>
</dbReference>
<keyword evidence="2" id="KW-0812">Transmembrane</keyword>
<sequence length="109" mass="13270">MAFLLLPLAAHFLYQLKHECRFLNRTQRMRFLDQYFYDRQEYVRFDSDLGKFVAVKELGEATVDYWNRDKQLLQLAKAQVDRFCRLAYEALNDWPTRWPRGRSEQSARE</sequence>
<dbReference type="PANTHER" id="PTHR19944:SF99">
    <property type="entry name" value="HLA CLASS II HISTOCOMPATIBILITY ANTIGEN, DRB1 BETA CHAIN"/>
    <property type="match status" value="1"/>
</dbReference>
<keyword evidence="10" id="KW-0732">Signal</keyword>
<keyword evidence="9" id="KW-0491">MHC II</keyword>
<feature type="domain" description="MHC class II beta chain N-terminal" evidence="11">
    <location>
        <begin position="18"/>
        <end position="92"/>
    </location>
</feature>
<evidence type="ECO:0000313" key="13">
    <source>
        <dbReference type="Proteomes" id="UP000018936"/>
    </source>
</evidence>
<evidence type="ECO:0000256" key="9">
    <source>
        <dbReference type="ARBA" id="ARBA00023182"/>
    </source>
</evidence>
<feature type="chain" id="PRO_5013198156" description="MHC class II beta chain N-terminal domain-containing protein" evidence="10">
    <location>
        <begin position="16"/>
        <end position="109"/>
    </location>
</feature>
<dbReference type="GO" id="GO:0002504">
    <property type="term" value="P:antigen processing and presentation of peptide or polysaccharide antigen via MHC class II"/>
    <property type="evidence" value="ECO:0007669"/>
    <property type="project" value="UniProtKB-KW"/>
</dbReference>
<keyword evidence="8" id="KW-0325">Glycoprotein</keyword>
<keyword evidence="5" id="KW-1064">Adaptive immunity</keyword>
<keyword evidence="6" id="KW-0472">Membrane</keyword>
<dbReference type="InterPro" id="IPR050160">
    <property type="entry name" value="MHC/Immunoglobulin"/>
</dbReference>
<dbReference type="Proteomes" id="UP000018936">
    <property type="component" value="Unassembled WGS sequence"/>
</dbReference>
<keyword evidence="13" id="KW-1185">Reference proteome</keyword>
<keyword evidence="3" id="KW-0391">Immunity</keyword>
<evidence type="ECO:0000256" key="6">
    <source>
        <dbReference type="ARBA" id="ARBA00023136"/>
    </source>
</evidence>
<reference evidence="12 13" key="1">
    <citation type="journal article" date="2013" name="Proc. Natl. Acad. Sci. U.S.A.">
        <title>The king cobra genome reveals dynamic gene evolution and adaptation in the snake venom system.</title>
        <authorList>
            <person name="Vonk F.J."/>
            <person name="Casewell N.R."/>
            <person name="Henkel C.V."/>
            <person name="Heimberg A.M."/>
            <person name="Jansen H.J."/>
            <person name="McCleary R.J."/>
            <person name="Kerkkamp H.M."/>
            <person name="Vos R.A."/>
            <person name="Guerreiro I."/>
            <person name="Calvete J.J."/>
            <person name="Wuster W."/>
            <person name="Woods A.E."/>
            <person name="Logan J.M."/>
            <person name="Harrison R.A."/>
            <person name="Castoe T.A."/>
            <person name="de Koning A.P."/>
            <person name="Pollock D.D."/>
            <person name="Yandell M."/>
            <person name="Calderon D."/>
            <person name="Renjifo C."/>
            <person name="Currier R.B."/>
            <person name="Salgado D."/>
            <person name="Pla D."/>
            <person name="Sanz L."/>
            <person name="Hyder A.S."/>
            <person name="Ribeiro J.M."/>
            <person name="Arntzen J.W."/>
            <person name="van den Thillart G.E."/>
            <person name="Boetzer M."/>
            <person name="Pirovano W."/>
            <person name="Dirks R.P."/>
            <person name="Spaink H.P."/>
            <person name="Duboule D."/>
            <person name="McGlinn E."/>
            <person name="Kini R.M."/>
            <person name="Richardson M.K."/>
        </authorList>
    </citation>
    <scope>NUCLEOTIDE SEQUENCE</scope>
    <source>
        <tissue evidence="12">Blood</tissue>
    </source>
</reference>
<dbReference type="GO" id="GO:0002250">
    <property type="term" value="P:adaptive immune response"/>
    <property type="evidence" value="ECO:0007669"/>
    <property type="project" value="UniProtKB-KW"/>
</dbReference>
<accession>V8N3W8</accession>
<evidence type="ECO:0000256" key="1">
    <source>
        <dbReference type="ARBA" id="ARBA00004479"/>
    </source>
</evidence>
<proteinExistence type="predicted"/>
<dbReference type="EMBL" id="AZIM01026322">
    <property type="protein sequence ID" value="ETE56358.1"/>
    <property type="molecule type" value="Genomic_DNA"/>
</dbReference>
<evidence type="ECO:0000256" key="4">
    <source>
        <dbReference type="ARBA" id="ARBA00022989"/>
    </source>
</evidence>
<dbReference type="InterPro" id="IPR000353">
    <property type="entry name" value="MHC_II_b_N"/>
</dbReference>